<dbReference type="Pfam" id="PF14559">
    <property type="entry name" value="TPR_19"/>
    <property type="match status" value="2"/>
</dbReference>
<accession>A0A5B9FS99</accession>
<organism evidence="5 6">
    <name type="scientific">Flavobacterium alkalisoli</name>
    <dbReference type="NCBI Taxonomy" id="2602769"/>
    <lineage>
        <taxon>Bacteria</taxon>
        <taxon>Pseudomonadati</taxon>
        <taxon>Bacteroidota</taxon>
        <taxon>Flavobacteriia</taxon>
        <taxon>Flavobacteriales</taxon>
        <taxon>Flavobacteriaceae</taxon>
        <taxon>Flavobacterium</taxon>
    </lineage>
</organism>
<dbReference type="NCBIfam" id="TIGR04390">
    <property type="entry name" value="OMP_YaiO_dom"/>
    <property type="match status" value="1"/>
</dbReference>
<dbReference type="RefSeq" id="WP_147583288.1">
    <property type="nucleotide sequence ID" value="NZ_CP042831.1"/>
</dbReference>
<feature type="repeat" description="TPR" evidence="3">
    <location>
        <begin position="48"/>
        <end position="81"/>
    </location>
</feature>
<dbReference type="InterPro" id="IPR030887">
    <property type="entry name" value="Beta-barrel_YaiO"/>
</dbReference>
<proteinExistence type="predicted"/>
<dbReference type="OrthoDB" id="742239at2"/>
<evidence type="ECO:0000259" key="4">
    <source>
        <dbReference type="Pfam" id="PF19413"/>
    </source>
</evidence>
<dbReference type="PANTHER" id="PTHR44943">
    <property type="entry name" value="CELLULOSE SYNTHASE OPERON PROTEIN C"/>
    <property type="match status" value="1"/>
</dbReference>
<evidence type="ECO:0000313" key="5">
    <source>
        <dbReference type="EMBL" id="QEE49785.1"/>
    </source>
</evidence>
<reference evidence="5 6" key="1">
    <citation type="submission" date="2019-08" db="EMBL/GenBank/DDBJ databases">
        <title>Flavobacterium alkalisoli sp. nov., isolated from rhizosphere soil of Suaeda salsa.</title>
        <authorList>
            <person name="Sun J.-Q."/>
            <person name="Xu L."/>
        </authorList>
    </citation>
    <scope>NUCLEOTIDE SEQUENCE [LARGE SCALE GENOMIC DNA]</scope>
    <source>
        <strain evidence="5 6">XS-5</strain>
    </source>
</reference>
<gene>
    <name evidence="5" type="primary">yaiO</name>
    <name evidence="5" type="ORF">FUA48_09365</name>
</gene>
<evidence type="ECO:0000313" key="6">
    <source>
        <dbReference type="Proteomes" id="UP000321222"/>
    </source>
</evidence>
<dbReference type="AlphaFoldDB" id="A0A5B9FS99"/>
<keyword evidence="2 3" id="KW-0802">TPR repeat</keyword>
<dbReference type="KEGG" id="fak:FUA48_09365"/>
<dbReference type="SMART" id="SM00028">
    <property type="entry name" value="TPR"/>
    <property type="match status" value="4"/>
</dbReference>
<keyword evidence="1" id="KW-0677">Repeat</keyword>
<feature type="repeat" description="TPR" evidence="3">
    <location>
        <begin position="82"/>
        <end position="115"/>
    </location>
</feature>
<dbReference type="InterPro" id="IPR051685">
    <property type="entry name" value="Ycf3/AcsC/BcsC/TPR_MFPF"/>
</dbReference>
<dbReference type="InterPro" id="IPR019734">
    <property type="entry name" value="TPR_rpt"/>
</dbReference>
<dbReference type="InterPro" id="IPR011990">
    <property type="entry name" value="TPR-like_helical_dom_sf"/>
</dbReference>
<dbReference type="PANTHER" id="PTHR44943:SF8">
    <property type="entry name" value="TPR REPEAT-CONTAINING PROTEIN MJ0263"/>
    <property type="match status" value="1"/>
</dbReference>
<keyword evidence="6" id="KW-1185">Reference proteome</keyword>
<feature type="repeat" description="TPR" evidence="3">
    <location>
        <begin position="14"/>
        <end position="47"/>
    </location>
</feature>
<protein>
    <submittedName>
        <fullName evidence="5">YaiO family outer membrane beta-barrel protein</fullName>
    </submittedName>
</protein>
<dbReference type="Pfam" id="PF19413">
    <property type="entry name" value="YaiO"/>
    <property type="match status" value="1"/>
</dbReference>
<name>A0A5B9FS99_9FLAO</name>
<dbReference type="Proteomes" id="UP000321222">
    <property type="component" value="Chromosome"/>
</dbReference>
<evidence type="ECO:0000256" key="2">
    <source>
        <dbReference type="ARBA" id="ARBA00022803"/>
    </source>
</evidence>
<dbReference type="PROSITE" id="PS50005">
    <property type="entry name" value="TPR"/>
    <property type="match status" value="3"/>
</dbReference>
<evidence type="ECO:0000256" key="3">
    <source>
        <dbReference type="PROSITE-ProRule" id="PRU00339"/>
    </source>
</evidence>
<dbReference type="Gene3D" id="1.25.40.10">
    <property type="entry name" value="Tetratricopeptide repeat domain"/>
    <property type="match status" value="1"/>
</dbReference>
<feature type="domain" description="YaiO beta-barrel" evidence="4">
    <location>
        <begin position="165"/>
        <end position="338"/>
    </location>
</feature>
<sequence>MLFSCITVNAQTSDDIYTEARKEAFENKNYKKAIDLAQKALEMSPDYTELNIFLGRVYTWDKQPEQARMVFEEVMKKNPNETDLYLAYGSLEYWNKNYDKALELTNKGLEKSPQSEELLLLKARILKDSRQFTEANSTLTTLLEINPKNNEARTLSQVIGMTGFKNAVGVYYDYYHFDKRFDDPWHIASVDYTRQGNFGTLTGRVNYANKFAMDAMQFEIESYPRISDVFYTYVNAGVSDDKGIFPEYKAGFSLFANLPKGFEAEGGFRMLSFSGEQTWTYTLSAGKYYKNLWFNLRGYFTPDRNNVGQSYQLTTRYYLGGADEYVSLRLGTGISPDNQNNVLLNETFTYKLKSYNVALEYRTVIKRSYVVYVRTSLENQEYAPNTKGNQITAGVGAIKRF</sequence>
<evidence type="ECO:0000256" key="1">
    <source>
        <dbReference type="ARBA" id="ARBA00022737"/>
    </source>
</evidence>
<dbReference type="SUPFAM" id="SSF48452">
    <property type="entry name" value="TPR-like"/>
    <property type="match status" value="1"/>
</dbReference>
<dbReference type="EMBL" id="CP042831">
    <property type="protein sequence ID" value="QEE49785.1"/>
    <property type="molecule type" value="Genomic_DNA"/>
</dbReference>